<evidence type="ECO:0000313" key="2">
    <source>
        <dbReference type="Proteomes" id="UP001429357"/>
    </source>
</evidence>
<dbReference type="Proteomes" id="UP001429357">
    <property type="component" value="Unassembled WGS sequence"/>
</dbReference>
<accession>A0ABV0EYA8</accession>
<organism evidence="1 2">
    <name type="scientific">Enterococcus diestrammenae</name>
    <dbReference type="NCBI Taxonomy" id="1155073"/>
    <lineage>
        <taxon>Bacteria</taxon>
        <taxon>Bacillati</taxon>
        <taxon>Bacillota</taxon>
        <taxon>Bacilli</taxon>
        <taxon>Lactobacillales</taxon>
        <taxon>Enterococcaceae</taxon>
        <taxon>Enterococcus</taxon>
    </lineage>
</organism>
<name>A0ABV0EYA8_9ENTE</name>
<evidence type="ECO:0008006" key="3">
    <source>
        <dbReference type="Google" id="ProtNLM"/>
    </source>
</evidence>
<reference evidence="1" key="1">
    <citation type="submission" date="2016-06" db="EMBL/GenBank/DDBJ databases">
        <authorList>
            <person name="Van Tyne D."/>
        </authorList>
    </citation>
    <scope>NUCLEOTIDE SEQUENCE</scope>
    <source>
        <strain evidence="1">JM9A</strain>
    </source>
</reference>
<dbReference type="RefSeq" id="WP_161869575.1">
    <property type="nucleotide sequence ID" value="NZ_MAEI02000001.1"/>
</dbReference>
<comment type="caution">
    <text evidence="1">The sequence shown here is derived from an EMBL/GenBank/DDBJ whole genome shotgun (WGS) entry which is preliminary data.</text>
</comment>
<protein>
    <recommendedName>
        <fullName evidence="3">RNA polymerase sigma-70 region 2 domain-containing protein</fullName>
    </recommendedName>
</protein>
<keyword evidence="2" id="KW-1185">Reference proteome</keyword>
<sequence>MTNYEMNHLLKQSEDLFHRVLATNHVTFNDDYYDDLLQEMRIAVFQWMQDYQEAASFLAAFPPGRLFTRLRWLVIDCLRKRHGQRKRNCPLTESEESFTAPLLQDPLNLIETTETWQQFWLSLKPYE</sequence>
<gene>
    <name evidence="1" type="ORF">BAU18_000332</name>
</gene>
<dbReference type="EMBL" id="MAEI02000001">
    <property type="protein sequence ID" value="MEO1780781.1"/>
    <property type="molecule type" value="Genomic_DNA"/>
</dbReference>
<evidence type="ECO:0000313" key="1">
    <source>
        <dbReference type="EMBL" id="MEO1780781.1"/>
    </source>
</evidence>
<proteinExistence type="predicted"/>
<reference evidence="1" key="2">
    <citation type="submission" date="2024-02" db="EMBL/GenBank/DDBJ databases">
        <title>The Genome Sequence of Enterococcus diestrammenae JM9A.</title>
        <authorList>
            <person name="Earl A."/>
            <person name="Manson A."/>
            <person name="Gilmore M."/>
            <person name="Sanders J."/>
            <person name="Shea T."/>
            <person name="Howe W."/>
            <person name="Livny J."/>
            <person name="Cuomo C."/>
            <person name="Neafsey D."/>
            <person name="Birren B."/>
        </authorList>
    </citation>
    <scope>NUCLEOTIDE SEQUENCE</scope>
    <source>
        <strain evidence="1">JM9A</strain>
    </source>
</reference>